<accession>A0A514A5D9</accession>
<reference evidence="1 2" key="1">
    <citation type="submission" date="2019-05" db="EMBL/GenBank/DDBJ databases">
        <authorList>
            <person name="Hammer B.W."/>
            <person name="Bultman M.N."/>
            <person name="Callewaert L."/>
            <person name="Holmes X.D."/>
            <person name="Kurz K.E."/>
            <person name="Mukundan A."/>
            <person name="Rutledge M.R."/>
            <person name="Saini P."/>
            <person name="Searly J."/>
            <person name="Butela K.A."/>
            <person name="Garlena R.A."/>
            <person name="Russell D.A."/>
            <person name="Pope W.H."/>
            <person name="Jacobs-Sera D."/>
            <person name="Hatfull G.F."/>
        </authorList>
    </citation>
    <scope>NUCLEOTIDE SEQUENCE [LARGE SCALE GENOMIC DNA]</scope>
</reference>
<gene>
    <name evidence="1" type="primary">141</name>
    <name evidence="1" type="ORF">SEA_ZIKO_141</name>
</gene>
<proteinExistence type="predicted"/>
<protein>
    <submittedName>
        <fullName evidence="1">Uncharacterized protein</fullName>
    </submittedName>
</protein>
<evidence type="ECO:0000313" key="2">
    <source>
        <dbReference type="Proteomes" id="UP000319202"/>
    </source>
</evidence>
<name>A0A514A5D9_9CAUD</name>
<organism evidence="1 2">
    <name type="scientific">Gordonia phage Ziko</name>
    <dbReference type="NCBI Taxonomy" id="2591193"/>
    <lineage>
        <taxon>Viruses</taxon>
        <taxon>Duplodnaviria</taxon>
        <taxon>Heunggongvirae</taxon>
        <taxon>Uroviricota</taxon>
        <taxon>Caudoviricetes</taxon>
        <taxon>Ronaldovirus</taxon>
        <taxon>Ronaldovirus ronaldo</taxon>
    </lineage>
</organism>
<dbReference type="Proteomes" id="UP000319202">
    <property type="component" value="Segment"/>
</dbReference>
<dbReference type="EMBL" id="MK919478">
    <property type="protein sequence ID" value="QDH48477.1"/>
    <property type="molecule type" value="Genomic_DNA"/>
</dbReference>
<sequence>MSGQTFQMIIHVHKDMPMYEIEPMAYEEMSMALQDKGFDEFENFRLDDVDDAYLFGEKVPNMLAYKFAAEVEPLKQVRAQRVTEEDSDW</sequence>
<evidence type="ECO:0000313" key="1">
    <source>
        <dbReference type="EMBL" id="QDH48477.1"/>
    </source>
</evidence>